<name>A0A9Q5SDE6_BACTU</name>
<dbReference type="InterPro" id="IPR012967">
    <property type="entry name" value="COMT_dimerisation"/>
</dbReference>
<dbReference type="InterPro" id="IPR001077">
    <property type="entry name" value="COMT_C"/>
</dbReference>
<keyword evidence="2" id="KW-0808">Transferase</keyword>
<dbReference type="Proteomes" id="UP000194733">
    <property type="component" value="Unassembled WGS sequence"/>
</dbReference>
<accession>A0A9Q5SDE6</accession>
<dbReference type="GO" id="GO:0008171">
    <property type="term" value="F:O-methyltransferase activity"/>
    <property type="evidence" value="ECO:0007669"/>
    <property type="project" value="InterPro"/>
</dbReference>
<comment type="caution">
    <text evidence="7">The sequence shown here is derived from an EMBL/GenBank/DDBJ whole genome shotgun (WGS) entry which is preliminary data.</text>
</comment>
<feature type="domain" description="O-methyltransferase dimerisation" evidence="6">
    <location>
        <begin position="21"/>
        <end position="93"/>
    </location>
</feature>
<protein>
    <recommendedName>
        <fullName evidence="9">Methyltransferase</fullName>
    </recommendedName>
</protein>
<dbReference type="Pfam" id="PF08100">
    <property type="entry name" value="Dimerisation"/>
    <property type="match status" value="1"/>
</dbReference>
<dbReference type="SUPFAM" id="SSF53335">
    <property type="entry name" value="S-adenosyl-L-methionine-dependent methyltransferases"/>
    <property type="match status" value="1"/>
</dbReference>
<dbReference type="AlphaFoldDB" id="A0A9Q5SDE6"/>
<dbReference type="CDD" id="cd02440">
    <property type="entry name" value="AdoMet_MTases"/>
    <property type="match status" value="1"/>
</dbReference>
<dbReference type="Gene3D" id="3.40.50.150">
    <property type="entry name" value="Vaccinia Virus protein VP39"/>
    <property type="match status" value="1"/>
</dbReference>
<evidence type="ECO:0000313" key="7">
    <source>
        <dbReference type="EMBL" id="OTX42653.1"/>
    </source>
</evidence>
<proteinExistence type="predicted"/>
<dbReference type="GO" id="GO:0032259">
    <property type="term" value="P:methylation"/>
    <property type="evidence" value="ECO:0007669"/>
    <property type="project" value="UniProtKB-KW"/>
</dbReference>
<feature type="domain" description="O-methyltransferase C-terminal" evidence="5">
    <location>
        <begin position="115"/>
        <end position="320"/>
    </location>
</feature>
<organism evidence="7 8">
    <name type="scientific">Bacillus thuringiensis serovar sooncheon</name>
    <dbReference type="NCBI Taxonomy" id="180891"/>
    <lineage>
        <taxon>Bacteria</taxon>
        <taxon>Bacillati</taxon>
        <taxon>Bacillota</taxon>
        <taxon>Bacilli</taxon>
        <taxon>Bacillales</taxon>
        <taxon>Bacillaceae</taxon>
        <taxon>Bacillus</taxon>
        <taxon>Bacillus cereus group</taxon>
    </lineage>
</organism>
<dbReference type="InterPro" id="IPR029063">
    <property type="entry name" value="SAM-dependent_MTases_sf"/>
</dbReference>
<dbReference type="PROSITE" id="PS51683">
    <property type="entry name" value="SAM_OMT_II"/>
    <property type="match status" value="1"/>
</dbReference>
<dbReference type="PIRSF" id="PIRSF005739">
    <property type="entry name" value="O-mtase"/>
    <property type="match status" value="1"/>
</dbReference>
<sequence length="340" mass="39023">MDEKIMEPQEDYFKLREMIMGGWLAQSIYIIAELGIADQIQNGIQSIEVLSQKLNVHAPSLYRIMRVGVNYGLFSETQDGHFELTNLSQYLLSDAPISLKSMASYFGRPWHREVWSHLMYTIQTGEPAFPQVHQEEFFDFLAQHPEEEKLFQNTMINYSQYHIPCILKNYDFSKFKSVADIGAGYGWLLAGILEKYPKLKGIYFDLPSNLDNAKKFLNDKGLISRCKMVTGDFFTSVPSNADMYLLKLVLHDWSDIQCQTILKNIRKAIPNNGRLLIIDMAIPSNNIQPGILLDIEILAILPGKERTEKEVEEMLTMSQFKLNKIINTGYDFSIIEAIPC</sequence>
<evidence type="ECO:0000259" key="5">
    <source>
        <dbReference type="Pfam" id="PF00891"/>
    </source>
</evidence>
<gene>
    <name evidence="7" type="ORF">BK724_25150</name>
</gene>
<dbReference type="InterPro" id="IPR036388">
    <property type="entry name" value="WH-like_DNA-bd_sf"/>
</dbReference>
<dbReference type="SUPFAM" id="SSF46785">
    <property type="entry name" value="Winged helix' DNA-binding domain"/>
    <property type="match status" value="1"/>
</dbReference>
<dbReference type="Gene3D" id="1.10.10.10">
    <property type="entry name" value="Winged helix-like DNA-binding domain superfamily/Winged helix DNA-binding domain"/>
    <property type="match status" value="1"/>
</dbReference>
<evidence type="ECO:0000313" key="8">
    <source>
        <dbReference type="Proteomes" id="UP000194733"/>
    </source>
</evidence>
<dbReference type="PANTHER" id="PTHR43712:SF2">
    <property type="entry name" value="O-METHYLTRANSFERASE CICE"/>
    <property type="match status" value="1"/>
</dbReference>
<evidence type="ECO:0000256" key="4">
    <source>
        <dbReference type="PIRSR" id="PIRSR005739-1"/>
    </source>
</evidence>
<evidence type="ECO:0000256" key="2">
    <source>
        <dbReference type="ARBA" id="ARBA00022679"/>
    </source>
</evidence>
<keyword evidence="1" id="KW-0489">Methyltransferase</keyword>
<evidence type="ECO:0000256" key="1">
    <source>
        <dbReference type="ARBA" id="ARBA00022603"/>
    </source>
</evidence>
<evidence type="ECO:0000256" key="3">
    <source>
        <dbReference type="ARBA" id="ARBA00022691"/>
    </source>
</evidence>
<reference evidence="7 8" key="1">
    <citation type="submission" date="2016-10" db="EMBL/GenBank/DDBJ databases">
        <title>Comparative genomics of Bacillus thuringiensis reveals a path to pathogens against multiple invertebrate hosts.</title>
        <authorList>
            <person name="Zheng J."/>
            <person name="Gao Q."/>
            <person name="Liu H."/>
            <person name="Peng D."/>
            <person name="Ruan L."/>
            <person name="Sun M."/>
        </authorList>
    </citation>
    <scope>NUCLEOTIDE SEQUENCE [LARGE SCALE GENOMIC DNA]</scope>
    <source>
        <strain evidence="7">BGSC 4BB1</strain>
    </source>
</reference>
<keyword evidence="3" id="KW-0949">S-adenosyl-L-methionine</keyword>
<dbReference type="InterPro" id="IPR036390">
    <property type="entry name" value="WH_DNA-bd_sf"/>
</dbReference>
<feature type="active site" description="Proton acceptor" evidence="4">
    <location>
        <position position="251"/>
    </location>
</feature>
<evidence type="ECO:0000259" key="6">
    <source>
        <dbReference type="Pfam" id="PF08100"/>
    </source>
</evidence>
<dbReference type="Pfam" id="PF00891">
    <property type="entry name" value="Methyltransf_2"/>
    <property type="match status" value="1"/>
</dbReference>
<dbReference type="RefSeq" id="WP_081283923.1">
    <property type="nucleotide sequence ID" value="NZ_NFCY01000029.1"/>
</dbReference>
<dbReference type="InterPro" id="IPR016461">
    <property type="entry name" value="COMT-like"/>
</dbReference>
<dbReference type="EMBL" id="NFCY01000029">
    <property type="protein sequence ID" value="OTX42653.1"/>
    <property type="molecule type" value="Genomic_DNA"/>
</dbReference>
<dbReference type="Gene3D" id="1.10.287.1350">
    <property type="match status" value="1"/>
</dbReference>
<dbReference type="PANTHER" id="PTHR43712">
    <property type="entry name" value="PUTATIVE (AFU_ORTHOLOGUE AFUA_4G14580)-RELATED"/>
    <property type="match status" value="1"/>
</dbReference>
<evidence type="ECO:0008006" key="9">
    <source>
        <dbReference type="Google" id="ProtNLM"/>
    </source>
</evidence>
<dbReference type="GO" id="GO:0046983">
    <property type="term" value="F:protein dimerization activity"/>
    <property type="evidence" value="ECO:0007669"/>
    <property type="project" value="InterPro"/>
</dbReference>